<keyword evidence="2" id="KW-1185">Reference proteome</keyword>
<feature type="non-terminal residue" evidence="1">
    <location>
        <position position="91"/>
    </location>
</feature>
<evidence type="ECO:0000313" key="1">
    <source>
        <dbReference type="EMBL" id="GMS88284.1"/>
    </source>
</evidence>
<dbReference type="Proteomes" id="UP001432027">
    <property type="component" value="Unassembled WGS sequence"/>
</dbReference>
<dbReference type="AlphaFoldDB" id="A0AAV5T6W2"/>
<sequence>QIATIFLEMVVGLKKRPKSYKQWEEDMIHITIPFQYKAHNYYHDLPEQSKDSLERVFCLRSYVLIGDMGEQYKPLEFFETENAYEFLLVWA</sequence>
<reference evidence="1" key="1">
    <citation type="submission" date="2023-10" db="EMBL/GenBank/DDBJ databases">
        <title>Genome assembly of Pristionchus species.</title>
        <authorList>
            <person name="Yoshida K."/>
            <person name="Sommer R.J."/>
        </authorList>
    </citation>
    <scope>NUCLEOTIDE SEQUENCE</scope>
    <source>
        <strain evidence="1">RS0144</strain>
    </source>
</reference>
<feature type="non-terminal residue" evidence="1">
    <location>
        <position position="1"/>
    </location>
</feature>
<organism evidence="1 2">
    <name type="scientific">Pristionchus entomophagus</name>
    <dbReference type="NCBI Taxonomy" id="358040"/>
    <lineage>
        <taxon>Eukaryota</taxon>
        <taxon>Metazoa</taxon>
        <taxon>Ecdysozoa</taxon>
        <taxon>Nematoda</taxon>
        <taxon>Chromadorea</taxon>
        <taxon>Rhabditida</taxon>
        <taxon>Rhabditina</taxon>
        <taxon>Diplogasteromorpha</taxon>
        <taxon>Diplogasteroidea</taxon>
        <taxon>Neodiplogasteridae</taxon>
        <taxon>Pristionchus</taxon>
    </lineage>
</organism>
<proteinExistence type="predicted"/>
<gene>
    <name evidence="1" type="ORF">PENTCL1PPCAC_10459</name>
</gene>
<evidence type="ECO:0000313" key="2">
    <source>
        <dbReference type="Proteomes" id="UP001432027"/>
    </source>
</evidence>
<accession>A0AAV5T6W2</accession>
<protein>
    <submittedName>
        <fullName evidence="1">Uncharacterized protein</fullName>
    </submittedName>
</protein>
<comment type="caution">
    <text evidence="1">The sequence shown here is derived from an EMBL/GenBank/DDBJ whole genome shotgun (WGS) entry which is preliminary data.</text>
</comment>
<name>A0AAV5T6W2_9BILA</name>
<dbReference type="EMBL" id="BTSX01000003">
    <property type="protein sequence ID" value="GMS88284.1"/>
    <property type="molecule type" value="Genomic_DNA"/>
</dbReference>